<dbReference type="Pfam" id="PF22014">
    <property type="entry name" value="DUF6932"/>
    <property type="match status" value="1"/>
</dbReference>
<gene>
    <name evidence="1" type="ORF">ACJDU8_25465</name>
</gene>
<keyword evidence="2" id="KW-1185">Reference proteome</keyword>
<evidence type="ECO:0000313" key="2">
    <source>
        <dbReference type="Proteomes" id="UP001623660"/>
    </source>
</evidence>
<comment type="caution">
    <text evidence="1">The sequence shown here is derived from an EMBL/GenBank/DDBJ whole genome shotgun (WGS) entry which is preliminary data.</text>
</comment>
<dbReference type="Proteomes" id="UP001623660">
    <property type="component" value="Unassembled WGS sequence"/>
</dbReference>
<reference evidence="1 2" key="1">
    <citation type="submission" date="2024-11" db="EMBL/GenBank/DDBJ databases">
        <authorList>
            <person name="Heng Y.C."/>
            <person name="Lim A.C.H."/>
            <person name="Lee J.K.Y."/>
            <person name="Kittelmann S."/>
        </authorList>
    </citation>
    <scope>NUCLEOTIDE SEQUENCE [LARGE SCALE GENOMIC DNA]</scope>
    <source>
        <strain evidence="1 2">WILCCON 0269</strain>
    </source>
</reference>
<accession>A0ABW8SUT4</accession>
<dbReference type="RefSeq" id="WP_406794984.1">
    <property type="nucleotide sequence ID" value="NZ_JBJHZX010000122.1"/>
</dbReference>
<proteinExistence type="predicted"/>
<organism evidence="1 2">
    <name type="scientific">Candidatus Clostridium eludens</name>
    <dbReference type="NCBI Taxonomy" id="3381663"/>
    <lineage>
        <taxon>Bacteria</taxon>
        <taxon>Bacillati</taxon>
        <taxon>Bacillota</taxon>
        <taxon>Clostridia</taxon>
        <taxon>Eubacteriales</taxon>
        <taxon>Clostridiaceae</taxon>
        <taxon>Clostridium</taxon>
    </lineage>
</organism>
<evidence type="ECO:0000313" key="1">
    <source>
        <dbReference type="EMBL" id="MFL0198871.1"/>
    </source>
</evidence>
<name>A0ABW8SUT4_9CLOT</name>
<sequence length="62" mass="7262">MPIPDLNNAGLLPEGIHVCTLEDIKKKFCSIDNKQIRCTLFKKLENYIKELKKYNIPCQLKR</sequence>
<protein>
    <submittedName>
        <fullName evidence="1">DUF6932 family protein</fullName>
    </submittedName>
</protein>
<dbReference type="InterPro" id="IPR053860">
    <property type="entry name" value="DUF6932"/>
</dbReference>
<dbReference type="EMBL" id="JBJHZX010000122">
    <property type="protein sequence ID" value="MFL0198871.1"/>
    <property type="molecule type" value="Genomic_DNA"/>
</dbReference>